<name>A0ABU1ZXV7_9CORY</name>
<keyword evidence="7" id="KW-1185">Reference proteome</keyword>
<dbReference type="PANTHER" id="PTHR43117">
    <property type="entry name" value="OSMOPROTECTANT IMPORT ATP-BINDING PROTEIN OSMV"/>
    <property type="match status" value="1"/>
</dbReference>
<organism evidence="6 7">
    <name type="scientific">Corynebacterium guangdongense</name>
    <dbReference type="NCBI Taxonomy" id="1783348"/>
    <lineage>
        <taxon>Bacteria</taxon>
        <taxon>Bacillati</taxon>
        <taxon>Actinomycetota</taxon>
        <taxon>Actinomycetes</taxon>
        <taxon>Mycobacteriales</taxon>
        <taxon>Corynebacteriaceae</taxon>
        <taxon>Corynebacterium</taxon>
    </lineage>
</organism>
<dbReference type="SUPFAM" id="SSF52540">
    <property type="entry name" value="P-loop containing nucleoside triphosphate hydrolases"/>
    <property type="match status" value="1"/>
</dbReference>
<keyword evidence="3" id="KW-0547">Nucleotide-binding</keyword>
<dbReference type="RefSeq" id="WP_290194672.1">
    <property type="nucleotide sequence ID" value="NZ_CP047654.1"/>
</dbReference>
<evidence type="ECO:0000313" key="6">
    <source>
        <dbReference type="EMBL" id="MDR7329680.1"/>
    </source>
</evidence>
<dbReference type="InterPro" id="IPR003593">
    <property type="entry name" value="AAA+_ATPase"/>
</dbReference>
<dbReference type="Gene3D" id="3.40.50.300">
    <property type="entry name" value="P-loop containing nucleotide triphosphate hydrolases"/>
    <property type="match status" value="1"/>
</dbReference>
<evidence type="ECO:0000259" key="5">
    <source>
        <dbReference type="PROSITE" id="PS50893"/>
    </source>
</evidence>
<proteinExistence type="inferred from homology"/>
<accession>A0ABU1ZXV7</accession>
<protein>
    <submittedName>
        <fullName evidence="6">Osmoprotectant transport system ATP-binding protein</fullName>
    </submittedName>
</protein>
<dbReference type="InterPro" id="IPR027417">
    <property type="entry name" value="P-loop_NTPase"/>
</dbReference>
<reference evidence="6" key="1">
    <citation type="submission" date="2023-07" db="EMBL/GenBank/DDBJ databases">
        <title>Sequencing the genomes of 1000 actinobacteria strains.</title>
        <authorList>
            <person name="Klenk H.-P."/>
        </authorList>
    </citation>
    <scope>NUCLEOTIDE SEQUENCE</scope>
    <source>
        <strain evidence="6">DSM 107476</strain>
    </source>
</reference>
<comment type="similarity">
    <text evidence="1">Belongs to the ABC transporter superfamily.</text>
</comment>
<sequence>MIEFRDATVRYPGTDGPAVDRFSHAFPSRRLTALVGTSGCGKTTLLRMINRMVAPTSGTVLVDGADVATRNPVELRRSIGYVIQGSGLLPHRTVEQNILTVPRLRRQRTGARGLGELMEMVGLSPDLRRRYPGELSGGQAQRVGVARALAHDPNILLMDEPFGAVDPLIRRDLQENLLQLQEELHKTIVLVTHDMNEAFRLADEIVLLSGDAHIEQVGSAEELLMNPTSEHVRRFVGDDARSLSVDPGTGIVRDAHGHVIGTAGAARER</sequence>
<comment type="caution">
    <text evidence="6">The sequence shown here is derived from an EMBL/GenBank/DDBJ whole genome shotgun (WGS) entry which is preliminary data.</text>
</comment>
<dbReference type="InterPro" id="IPR003439">
    <property type="entry name" value="ABC_transporter-like_ATP-bd"/>
</dbReference>
<dbReference type="Pfam" id="PF00005">
    <property type="entry name" value="ABC_tran"/>
    <property type="match status" value="1"/>
</dbReference>
<dbReference type="PROSITE" id="PS00211">
    <property type="entry name" value="ABC_TRANSPORTER_1"/>
    <property type="match status" value="1"/>
</dbReference>
<dbReference type="SMART" id="SM00382">
    <property type="entry name" value="AAA"/>
    <property type="match status" value="1"/>
</dbReference>
<feature type="domain" description="ABC transporter" evidence="5">
    <location>
        <begin position="2"/>
        <end position="236"/>
    </location>
</feature>
<evidence type="ECO:0000256" key="4">
    <source>
        <dbReference type="ARBA" id="ARBA00022840"/>
    </source>
</evidence>
<evidence type="ECO:0000256" key="2">
    <source>
        <dbReference type="ARBA" id="ARBA00022448"/>
    </source>
</evidence>
<dbReference type="PANTHER" id="PTHR43117:SF4">
    <property type="entry name" value="OSMOPROTECTANT IMPORT ATP-BINDING PROTEIN OSMV"/>
    <property type="match status" value="1"/>
</dbReference>
<keyword evidence="4 6" id="KW-0067">ATP-binding</keyword>
<dbReference type="EMBL" id="JAVDXZ010000001">
    <property type="protein sequence ID" value="MDR7329680.1"/>
    <property type="molecule type" value="Genomic_DNA"/>
</dbReference>
<evidence type="ECO:0000313" key="7">
    <source>
        <dbReference type="Proteomes" id="UP001180840"/>
    </source>
</evidence>
<evidence type="ECO:0000256" key="1">
    <source>
        <dbReference type="ARBA" id="ARBA00005417"/>
    </source>
</evidence>
<keyword evidence="2" id="KW-0813">Transport</keyword>
<dbReference type="PROSITE" id="PS50893">
    <property type="entry name" value="ABC_TRANSPORTER_2"/>
    <property type="match status" value="1"/>
</dbReference>
<dbReference type="InterPro" id="IPR017871">
    <property type="entry name" value="ABC_transporter-like_CS"/>
</dbReference>
<evidence type="ECO:0000256" key="3">
    <source>
        <dbReference type="ARBA" id="ARBA00022741"/>
    </source>
</evidence>
<dbReference type="GO" id="GO:0005524">
    <property type="term" value="F:ATP binding"/>
    <property type="evidence" value="ECO:0007669"/>
    <property type="project" value="UniProtKB-KW"/>
</dbReference>
<dbReference type="Proteomes" id="UP001180840">
    <property type="component" value="Unassembled WGS sequence"/>
</dbReference>
<gene>
    <name evidence="6" type="ORF">J2S39_001356</name>
</gene>